<name>A0A0F9VQS9_9ZZZZ</name>
<protein>
    <submittedName>
        <fullName evidence="1">Uncharacterized protein</fullName>
    </submittedName>
</protein>
<dbReference type="SUPFAM" id="SSF49464">
    <property type="entry name" value="Carboxypeptidase regulatory domain-like"/>
    <property type="match status" value="1"/>
</dbReference>
<dbReference type="InterPro" id="IPR008969">
    <property type="entry name" value="CarboxyPept-like_regulatory"/>
</dbReference>
<accession>A0A0F9VQS9</accession>
<dbReference type="AlphaFoldDB" id="A0A0F9VQS9"/>
<evidence type="ECO:0000313" key="1">
    <source>
        <dbReference type="EMBL" id="KKO06410.1"/>
    </source>
</evidence>
<proteinExistence type="predicted"/>
<organism evidence="1">
    <name type="scientific">marine sediment metagenome</name>
    <dbReference type="NCBI Taxonomy" id="412755"/>
    <lineage>
        <taxon>unclassified sequences</taxon>
        <taxon>metagenomes</taxon>
        <taxon>ecological metagenomes</taxon>
    </lineage>
</organism>
<comment type="caution">
    <text evidence="1">The sequence shown here is derived from an EMBL/GenBank/DDBJ whole genome shotgun (WGS) entry which is preliminary data.</text>
</comment>
<gene>
    <name evidence="1" type="ORF">LCGC14_0068300</name>
</gene>
<sequence>MKIHLLRKYVLLVFLFSFVSYTGFCQKDTAVLKGKIASLNNDVSNVLIINLNSKKSTITDSLGLFSIYVKLQDSLRITAVQYLSKEIIITNDLINKGVVVIHLIENIIDLSEVTVTPYNLTGEIDRDIDRLNIKPTITSYSLGLPNSDVTKMTQSQRLLQEADRDKYIKIEKKDPEGTDQLSEILSYTSISVVINTHKIMNRLSGRTKSLEEMVARDEKTEMERDIIDKFSKKVICDSFQISEENFEGFITFCISQNDFLELTQSGNSLQIWEYLKSKSIEFKEADILRE</sequence>
<dbReference type="EMBL" id="LAZR01000016">
    <property type="protein sequence ID" value="KKO06410.1"/>
    <property type="molecule type" value="Genomic_DNA"/>
</dbReference>
<reference evidence="1" key="1">
    <citation type="journal article" date="2015" name="Nature">
        <title>Complex archaea that bridge the gap between prokaryotes and eukaryotes.</title>
        <authorList>
            <person name="Spang A."/>
            <person name="Saw J.H."/>
            <person name="Jorgensen S.L."/>
            <person name="Zaremba-Niedzwiedzka K."/>
            <person name="Martijn J."/>
            <person name="Lind A.E."/>
            <person name="van Eijk R."/>
            <person name="Schleper C."/>
            <person name="Guy L."/>
            <person name="Ettema T.J."/>
        </authorList>
    </citation>
    <scope>NUCLEOTIDE SEQUENCE</scope>
</reference>